<evidence type="ECO:0000313" key="7">
    <source>
        <dbReference type="Proteomes" id="UP001500368"/>
    </source>
</evidence>
<name>A0ABP9FSJ3_9MICC</name>
<feature type="domain" description="HTH lacI-type" evidence="5">
    <location>
        <begin position="1"/>
        <end position="41"/>
    </location>
</feature>
<dbReference type="SUPFAM" id="SSF53822">
    <property type="entry name" value="Periplasmic binding protein-like I"/>
    <property type="match status" value="1"/>
</dbReference>
<evidence type="ECO:0000256" key="2">
    <source>
        <dbReference type="ARBA" id="ARBA00023125"/>
    </source>
</evidence>
<keyword evidence="3" id="KW-0804">Transcription</keyword>
<accession>A0ABP9FSJ3</accession>
<dbReference type="Gene3D" id="3.40.50.2300">
    <property type="match status" value="2"/>
</dbReference>
<dbReference type="InterPro" id="IPR046335">
    <property type="entry name" value="LacI/GalR-like_sensor"/>
</dbReference>
<dbReference type="CDD" id="cd06267">
    <property type="entry name" value="PBP1_LacI_sugar_binding-like"/>
    <property type="match status" value="1"/>
</dbReference>
<comment type="caution">
    <text evidence="6">The sequence shown here is derived from an EMBL/GenBank/DDBJ whole genome shotgun (WGS) entry which is preliminary data.</text>
</comment>
<evidence type="ECO:0000256" key="1">
    <source>
        <dbReference type="ARBA" id="ARBA00023015"/>
    </source>
</evidence>
<reference evidence="7" key="1">
    <citation type="journal article" date="2019" name="Int. J. Syst. Evol. Microbiol.">
        <title>The Global Catalogue of Microorganisms (GCM) 10K type strain sequencing project: providing services to taxonomists for standard genome sequencing and annotation.</title>
        <authorList>
            <consortium name="The Broad Institute Genomics Platform"/>
            <consortium name="The Broad Institute Genome Sequencing Center for Infectious Disease"/>
            <person name="Wu L."/>
            <person name="Ma J."/>
        </authorList>
    </citation>
    <scope>NUCLEOTIDE SEQUENCE [LARGE SCALE GENOMIC DNA]</scope>
    <source>
        <strain evidence="7">JCM 19129</strain>
    </source>
</reference>
<evidence type="ECO:0000259" key="5">
    <source>
        <dbReference type="PROSITE" id="PS50932"/>
    </source>
</evidence>
<dbReference type="GO" id="GO:0003677">
    <property type="term" value="F:DNA binding"/>
    <property type="evidence" value="ECO:0007669"/>
    <property type="project" value="UniProtKB-KW"/>
</dbReference>
<dbReference type="InterPro" id="IPR000843">
    <property type="entry name" value="HTH_LacI"/>
</dbReference>
<dbReference type="SMART" id="SM00354">
    <property type="entry name" value="HTH_LACI"/>
    <property type="match status" value="1"/>
</dbReference>
<proteinExistence type="predicted"/>
<dbReference type="InterPro" id="IPR028082">
    <property type="entry name" value="Peripla_BP_I"/>
</dbReference>
<dbReference type="PANTHER" id="PTHR30146:SF153">
    <property type="entry name" value="LACTOSE OPERON REPRESSOR"/>
    <property type="match status" value="1"/>
</dbReference>
<evidence type="ECO:0000313" key="6">
    <source>
        <dbReference type="EMBL" id="GAA4913442.1"/>
    </source>
</evidence>
<feature type="region of interest" description="Disordered" evidence="4">
    <location>
        <begin position="305"/>
        <end position="329"/>
    </location>
</feature>
<organism evidence="6 7">
    <name type="scientific">Nesterenkonia rhizosphaerae</name>
    <dbReference type="NCBI Taxonomy" id="1348272"/>
    <lineage>
        <taxon>Bacteria</taxon>
        <taxon>Bacillati</taxon>
        <taxon>Actinomycetota</taxon>
        <taxon>Actinomycetes</taxon>
        <taxon>Micrococcales</taxon>
        <taxon>Micrococcaceae</taxon>
        <taxon>Nesterenkonia</taxon>
    </lineage>
</organism>
<dbReference type="Gene3D" id="1.10.260.40">
    <property type="entry name" value="lambda repressor-like DNA-binding domains"/>
    <property type="match status" value="1"/>
</dbReference>
<evidence type="ECO:0000256" key="4">
    <source>
        <dbReference type="SAM" id="MobiDB-lite"/>
    </source>
</evidence>
<dbReference type="Pfam" id="PF13377">
    <property type="entry name" value="Peripla_BP_3"/>
    <property type="match status" value="1"/>
</dbReference>
<keyword evidence="1" id="KW-0805">Transcription regulation</keyword>
<keyword evidence="2 6" id="KW-0238">DNA-binding</keyword>
<dbReference type="CDD" id="cd01392">
    <property type="entry name" value="HTH_LacI"/>
    <property type="match status" value="1"/>
</dbReference>
<sequence length="329" mass="35036">MTVSNVVNGRPGVSEAVRRRVLEHVGATGYRMNVAARNLRSGRSGVIGLAVPELDRSYFAQLGAYITAEAKSRGYRVAVEETGAAAAGESAAIELSQALQYDGLILSSVEMDLTSISAAGTFPLVVLGEREGPEGLDHIRLPNREGARAVVTHLVAQGARRIVYVGGPDSSEVNIRSLRLAGYRDAIEQLGPAQGIEAPSELHVRIDEMTMAAGRAAGHQVASMPQLPSAIFAITDTIAIGVVRGLRDCGIRVPQDILVAGFDDIPESQFMTPSLTTITPDHQWTARRAVELLLERVAGTAGEARGETAPFVLTPRESTDKAQRQPGRQ</sequence>
<dbReference type="Proteomes" id="UP001500368">
    <property type="component" value="Unassembled WGS sequence"/>
</dbReference>
<keyword evidence="7" id="KW-1185">Reference proteome</keyword>
<protein>
    <submittedName>
        <fullName evidence="6">LacI family DNA-binding transcriptional regulator</fullName>
    </submittedName>
</protein>
<gene>
    <name evidence="6" type="ORF">GCM10025790_05300</name>
</gene>
<dbReference type="EMBL" id="BAABLW010000002">
    <property type="protein sequence ID" value="GAA4913442.1"/>
    <property type="molecule type" value="Genomic_DNA"/>
</dbReference>
<dbReference type="PANTHER" id="PTHR30146">
    <property type="entry name" value="LACI-RELATED TRANSCRIPTIONAL REPRESSOR"/>
    <property type="match status" value="1"/>
</dbReference>
<evidence type="ECO:0000256" key="3">
    <source>
        <dbReference type="ARBA" id="ARBA00023163"/>
    </source>
</evidence>
<dbReference type="PROSITE" id="PS50932">
    <property type="entry name" value="HTH_LACI_2"/>
    <property type="match status" value="1"/>
</dbReference>
<dbReference type="SUPFAM" id="SSF47413">
    <property type="entry name" value="lambda repressor-like DNA-binding domains"/>
    <property type="match status" value="1"/>
</dbReference>
<dbReference type="InterPro" id="IPR010982">
    <property type="entry name" value="Lambda_DNA-bd_dom_sf"/>
</dbReference>